<dbReference type="InterPro" id="IPR002048">
    <property type="entry name" value="EF_hand_dom"/>
</dbReference>
<dbReference type="PROSITE" id="PS00018">
    <property type="entry name" value="EF_HAND_1"/>
    <property type="match status" value="1"/>
</dbReference>
<dbReference type="SUPFAM" id="SSF47473">
    <property type="entry name" value="EF-hand"/>
    <property type="match status" value="1"/>
</dbReference>
<evidence type="ECO:0000313" key="5">
    <source>
        <dbReference type="EMBL" id="KAF2968670.1"/>
    </source>
</evidence>
<keyword evidence="6" id="KW-1185">Reference proteome</keyword>
<keyword evidence="1 3" id="KW-0732">Signal</keyword>
<dbReference type="InParanoid" id="A0A7C8MQ64"/>
<reference evidence="5 6" key="1">
    <citation type="submission" date="2019-12" db="EMBL/GenBank/DDBJ databases">
        <title>Draft genome sequence of the ascomycete Xylaria multiplex DSM 110363.</title>
        <authorList>
            <person name="Buettner E."/>
            <person name="Kellner H."/>
        </authorList>
    </citation>
    <scope>NUCLEOTIDE SEQUENCE [LARGE SCALE GENOMIC DNA]</scope>
    <source>
        <strain evidence="5 6">DSM 110363</strain>
    </source>
</reference>
<keyword evidence="2" id="KW-0106">Calcium</keyword>
<proteinExistence type="predicted"/>
<dbReference type="InterPro" id="IPR018247">
    <property type="entry name" value="EF_Hand_1_Ca_BS"/>
</dbReference>
<evidence type="ECO:0000256" key="2">
    <source>
        <dbReference type="ARBA" id="ARBA00022837"/>
    </source>
</evidence>
<dbReference type="PROSITE" id="PS50222">
    <property type="entry name" value="EF_HAND_2"/>
    <property type="match status" value="1"/>
</dbReference>
<dbReference type="GO" id="GO:0005509">
    <property type="term" value="F:calcium ion binding"/>
    <property type="evidence" value="ECO:0007669"/>
    <property type="project" value="InterPro"/>
</dbReference>
<dbReference type="InterPro" id="IPR011992">
    <property type="entry name" value="EF-hand-dom_pair"/>
</dbReference>
<dbReference type="FunCoup" id="A0A7C8MQ64">
    <property type="interactions" value="27"/>
</dbReference>
<dbReference type="GO" id="GO:0005793">
    <property type="term" value="C:endoplasmic reticulum-Golgi intermediate compartment"/>
    <property type="evidence" value="ECO:0007669"/>
    <property type="project" value="TreeGrafter"/>
</dbReference>
<feature type="chain" id="PRO_5028884473" description="EF-hand domain-containing protein" evidence="3">
    <location>
        <begin position="18"/>
        <end position="208"/>
    </location>
</feature>
<gene>
    <name evidence="5" type="ORF">GQX73_g4939</name>
</gene>
<comment type="caution">
    <text evidence="5">The sequence shown here is derived from an EMBL/GenBank/DDBJ whole genome shotgun (WGS) entry which is preliminary data.</text>
</comment>
<evidence type="ECO:0000259" key="4">
    <source>
        <dbReference type="PROSITE" id="PS50222"/>
    </source>
</evidence>
<sequence length="208" mass="23997">MRSTIMAAAGLLTGVLGHGSHDQKPIVPDNANWMMKHMAANPIRTTAEEHHISNFDPSSFFTLHDFNGNGRWEVDEILRTYGLMDESNKDVPISKRDEYQRQLLGLLDTNSDGFVSRQEFMTFIGNGKTLPDLGTGPGHHGDDEYEYEIHHWEKYHDENTRLEDLNHPEDIEHFRKHDEMEEAEERLARLDRMAIVQENIPAKFRKSG</sequence>
<dbReference type="Gene3D" id="1.10.238.10">
    <property type="entry name" value="EF-hand"/>
    <property type="match status" value="1"/>
</dbReference>
<feature type="signal peptide" evidence="3">
    <location>
        <begin position="1"/>
        <end position="17"/>
    </location>
</feature>
<dbReference type="EMBL" id="WUBL01000047">
    <property type="protein sequence ID" value="KAF2968670.1"/>
    <property type="molecule type" value="Genomic_DNA"/>
</dbReference>
<accession>A0A7C8MQ64</accession>
<dbReference type="OrthoDB" id="289247at2759"/>
<organism evidence="5 6">
    <name type="scientific">Xylaria multiplex</name>
    <dbReference type="NCBI Taxonomy" id="323545"/>
    <lineage>
        <taxon>Eukaryota</taxon>
        <taxon>Fungi</taxon>
        <taxon>Dikarya</taxon>
        <taxon>Ascomycota</taxon>
        <taxon>Pezizomycotina</taxon>
        <taxon>Sordariomycetes</taxon>
        <taxon>Xylariomycetidae</taxon>
        <taxon>Xylariales</taxon>
        <taxon>Xylariaceae</taxon>
        <taxon>Xylaria</taxon>
    </lineage>
</organism>
<feature type="domain" description="EF-hand" evidence="4">
    <location>
        <begin position="95"/>
        <end position="130"/>
    </location>
</feature>
<dbReference type="PANTHER" id="PTHR19237">
    <property type="entry name" value="NUCLEOBINDIN"/>
    <property type="match status" value="1"/>
</dbReference>
<protein>
    <recommendedName>
        <fullName evidence="4">EF-hand domain-containing protein</fullName>
    </recommendedName>
</protein>
<name>A0A7C8MQ64_9PEZI</name>
<evidence type="ECO:0000256" key="3">
    <source>
        <dbReference type="SAM" id="SignalP"/>
    </source>
</evidence>
<dbReference type="PANTHER" id="PTHR19237:SF20">
    <property type="entry name" value="NUCLEOBINDIN 1"/>
    <property type="match status" value="1"/>
</dbReference>
<dbReference type="AlphaFoldDB" id="A0A7C8MQ64"/>
<evidence type="ECO:0000313" key="6">
    <source>
        <dbReference type="Proteomes" id="UP000481858"/>
    </source>
</evidence>
<dbReference type="InterPro" id="IPR040250">
    <property type="entry name" value="Nucleobindin"/>
</dbReference>
<dbReference type="Proteomes" id="UP000481858">
    <property type="component" value="Unassembled WGS sequence"/>
</dbReference>
<evidence type="ECO:0000256" key="1">
    <source>
        <dbReference type="ARBA" id="ARBA00022729"/>
    </source>
</evidence>